<feature type="domain" description="DUF4342" evidence="1">
    <location>
        <begin position="51"/>
        <end position="128"/>
    </location>
</feature>
<dbReference type="SUPFAM" id="SSF46934">
    <property type="entry name" value="UBA-like"/>
    <property type="match status" value="1"/>
</dbReference>
<proteinExistence type="predicted"/>
<accession>A0A9Q1ZCW1</accession>
<evidence type="ECO:0000313" key="2">
    <source>
        <dbReference type="EMBL" id="KOA89534.1"/>
    </source>
</evidence>
<evidence type="ECO:0000313" key="3">
    <source>
        <dbReference type="Proteomes" id="UP000037540"/>
    </source>
</evidence>
<dbReference type="Proteomes" id="UP000037540">
    <property type="component" value="Unassembled WGS sequence"/>
</dbReference>
<dbReference type="CDD" id="cd14360">
    <property type="entry name" value="UBA_NAC_like_bac"/>
    <property type="match status" value="1"/>
</dbReference>
<dbReference type="InterPro" id="IPR025642">
    <property type="entry name" value="DUF4342"/>
</dbReference>
<sequence length="214" mass="23992">MSDITLEKIDILRERTGVSYTEAKEALEKCDGNVVDSLIYLENTIEENKSSIKEDIYSTKEDFMKWIKDIAKKGNVNRIRVKKDEKVIVDIPVNAGVAAGVIAAMYPLVIILGVVGAVVTKVTVEIVKDDGSVEVVNKIIKDTAKDVKDKVNDITDDVKEKVGYMAYDVKGKFDKDNNNNNTSNASSEDKNIYKYTVKFEEVDDKDSKKNKNDR</sequence>
<organism evidence="2 3">
    <name type="scientific">Clostridium botulinum</name>
    <dbReference type="NCBI Taxonomy" id="1491"/>
    <lineage>
        <taxon>Bacteria</taxon>
        <taxon>Bacillati</taxon>
        <taxon>Bacillota</taxon>
        <taxon>Clostridia</taxon>
        <taxon>Eubacteriales</taxon>
        <taxon>Clostridiaceae</taxon>
        <taxon>Clostridium</taxon>
    </lineage>
</organism>
<comment type="caution">
    <text evidence="2">The sequence shown here is derived from an EMBL/GenBank/DDBJ whole genome shotgun (WGS) entry which is preliminary data.</text>
</comment>
<dbReference type="RefSeq" id="WP_013726005.1">
    <property type="nucleotide sequence ID" value="NZ_LGVO01000041.1"/>
</dbReference>
<dbReference type="OrthoDB" id="129626at2"/>
<dbReference type="InterPro" id="IPR009060">
    <property type="entry name" value="UBA-like_sf"/>
</dbReference>
<gene>
    <name evidence="2" type="ORF">ADU74_04010</name>
</gene>
<dbReference type="EMBL" id="LGVR01000016">
    <property type="protein sequence ID" value="KOA89534.1"/>
    <property type="molecule type" value="Genomic_DNA"/>
</dbReference>
<dbReference type="Gene3D" id="1.10.8.10">
    <property type="entry name" value="DNA helicase RuvA subunit, C-terminal domain"/>
    <property type="match status" value="1"/>
</dbReference>
<evidence type="ECO:0000259" key="1">
    <source>
        <dbReference type="Pfam" id="PF14242"/>
    </source>
</evidence>
<dbReference type="Pfam" id="PF14242">
    <property type="entry name" value="DUF4342"/>
    <property type="match status" value="1"/>
</dbReference>
<reference evidence="2 3" key="1">
    <citation type="submission" date="2015-07" db="EMBL/GenBank/DDBJ databases">
        <title>Draft genome sequences of 17 French Clostridium botulinum group III.</title>
        <authorList>
            <person name="Woudstra C."/>
            <person name="Le Marechal C."/>
            <person name="Souillard R."/>
            <person name="Bayon-Auboyer M.-H."/>
            <person name="Dessouter D."/>
            <person name="Fach P."/>
        </authorList>
    </citation>
    <scope>NUCLEOTIDE SEQUENCE [LARGE SCALE GENOMIC DNA]</scope>
    <source>
        <strain evidence="2 3">12LNRI-CD</strain>
    </source>
</reference>
<name>A0A9Q1ZCW1_CLOBO</name>
<dbReference type="AlphaFoldDB" id="A0A9Q1ZCW1"/>
<protein>
    <submittedName>
        <fullName evidence="2">Ubiquitin</fullName>
    </submittedName>
</protein>